<protein>
    <submittedName>
        <fullName evidence="2">Alpha/beta hydrolase</fullName>
    </submittedName>
</protein>
<dbReference type="Proteomes" id="UP001551675">
    <property type="component" value="Unassembled WGS sequence"/>
</dbReference>
<organism evidence="2 3">
    <name type="scientific">Microtetraspora glauca</name>
    <dbReference type="NCBI Taxonomy" id="1996"/>
    <lineage>
        <taxon>Bacteria</taxon>
        <taxon>Bacillati</taxon>
        <taxon>Actinomycetota</taxon>
        <taxon>Actinomycetes</taxon>
        <taxon>Streptosporangiales</taxon>
        <taxon>Streptosporangiaceae</taxon>
        <taxon>Microtetraspora</taxon>
    </lineage>
</organism>
<sequence length="278" mass="29821">MATTTTGRLPVPGATLHYEVRGTGPTLLISQSGEGDAGRSTDLVDRISDDYTVVTYDRRGLSRSTLDDPSRGVTLAEHAEDVHHLLAALTDEPALMLGCSLGAVIGLHLAVRHPGQIATLVAHEPVAPRLLPHAERVRHEEELAEIQRIHRRDGLEPAIKAITAVLGIDPANPDAEPGLTPQPMNAQRVANFGFFIEHDFTAVIGDTLSVTELPATSTRIVSAAGRTTPRAVFDYRCAQELAVVLGTEITEFPGGHNGNTTHPRAYAAQLRRVLQDVA</sequence>
<evidence type="ECO:0000313" key="3">
    <source>
        <dbReference type="Proteomes" id="UP001551675"/>
    </source>
</evidence>
<dbReference type="InterPro" id="IPR029058">
    <property type="entry name" value="AB_hydrolase_fold"/>
</dbReference>
<proteinExistence type="predicted"/>
<keyword evidence="3" id="KW-1185">Reference proteome</keyword>
<feature type="domain" description="AB hydrolase-1" evidence="1">
    <location>
        <begin position="43"/>
        <end position="130"/>
    </location>
</feature>
<dbReference type="PANTHER" id="PTHR43433">
    <property type="entry name" value="HYDROLASE, ALPHA/BETA FOLD FAMILY PROTEIN"/>
    <property type="match status" value="1"/>
</dbReference>
<dbReference type="Gene3D" id="3.40.50.1820">
    <property type="entry name" value="alpha/beta hydrolase"/>
    <property type="match status" value="1"/>
</dbReference>
<evidence type="ECO:0000259" key="1">
    <source>
        <dbReference type="Pfam" id="PF00561"/>
    </source>
</evidence>
<name>A0ABV3GEH7_MICGL</name>
<dbReference type="PANTHER" id="PTHR43433:SF5">
    <property type="entry name" value="AB HYDROLASE-1 DOMAIN-CONTAINING PROTEIN"/>
    <property type="match status" value="1"/>
</dbReference>
<dbReference type="SUPFAM" id="SSF53474">
    <property type="entry name" value="alpha/beta-Hydrolases"/>
    <property type="match status" value="1"/>
</dbReference>
<dbReference type="GO" id="GO:0016787">
    <property type="term" value="F:hydrolase activity"/>
    <property type="evidence" value="ECO:0007669"/>
    <property type="project" value="UniProtKB-KW"/>
</dbReference>
<evidence type="ECO:0000313" key="2">
    <source>
        <dbReference type="EMBL" id="MEV0970044.1"/>
    </source>
</evidence>
<keyword evidence="2" id="KW-0378">Hydrolase</keyword>
<dbReference type="InterPro" id="IPR050471">
    <property type="entry name" value="AB_hydrolase"/>
</dbReference>
<dbReference type="RefSeq" id="WP_061258478.1">
    <property type="nucleotide sequence ID" value="NZ_JBFALK010000007.1"/>
</dbReference>
<dbReference type="Pfam" id="PF00561">
    <property type="entry name" value="Abhydrolase_1"/>
    <property type="match status" value="1"/>
</dbReference>
<dbReference type="InterPro" id="IPR000073">
    <property type="entry name" value="AB_hydrolase_1"/>
</dbReference>
<dbReference type="EMBL" id="JBFALK010000007">
    <property type="protein sequence ID" value="MEV0970044.1"/>
    <property type="molecule type" value="Genomic_DNA"/>
</dbReference>
<gene>
    <name evidence="2" type="ORF">AB0I59_15500</name>
</gene>
<accession>A0ABV3GEH7</accession>
<comment type="caution">
    <text evidence="2">The sequence shown here is derived from an EMBL/GenBank/DDBJ whole genome shotgun (WGS) entry which is preliminary data.</text>
</comment>
<reference evidence="2 3" key="1">
    <citation type="submission" date="2024-06" db="EMBL/GenBank/DDBJ databases">
        <title>The Natural Products Discovery Center: Release of the First 8490 Sequenced Strains for Exploring Actinobacteria Biosynthetic Diversity.</title>
        <authorList>
            <person name="Kalkreuter E."/>
            <person name="Kautsar S.A."/>
            <person name="Yang D."/>
            <person name="Bader C.D."/>
            <person name="Teijaro C.N."/>
            <person name="Fluegel L."/>
            <person name="Davis C.M."/>
            <person name="Simpson J.R."/>
            <person name="Lauterbach L."/>
            <person name="Steele A.D."/>
            <person name="Gui C."/>
            <person name="Meng S."/>
            <person name="Li G."/>
            <person name="Viehrig K."/>
            <person name="Ye F."/>
            <person name="Su P."/>
            <person name="Kiefer A.F."/>
            <person name="Nichols A."/>
            <person name="Cepeda A.J."/>
            <person name="Yan W."/>
            <person name="Fan B."/>
            <person name="Jiang Y."/>
            <person name="Adhikari A."/>
            <person name="Zheng C.-J."/>
            <person name="Schuster L."/>
            <person name="Cowan T.M."/>
            <person name="Smanski M.J."/>
            <person name="Chevrette M.G."/>
            <person name="De Carvalho L.P.S."/>
            <person name="Shen B."/>
        </authorList>
    </citation>
    <scope>NUCLEOTIDE SEQUENCE [LARGE SCALE GENOMIC DNA]</scope>
    <source>
        <strain evidence="2 3">NPDC050100</strain>
    </source>
</reference>